<dbReference type="EMBL" id="JARJCM010000208">
    <property type="protein sequence ID" value="KAJ7022504.1"/>
    <property type="molecule type" value="Genomic_DNA"/>
</dbReference>
<keyword evidence="2" id="KW-0472">Membrane</keyword>
<evidence type="ECO:0000256" key="1">
    <source>
        <dbReference type="SAM" id="MobiDB-lite"/>
    </source>
</evidence>
<keyword evidence="4" id="KW-1185">Reference proteome</keyword>
<sequence>MGKAGAAFRHNPGTTKTKRAAGAADPNILLYAPGSATPIMHTWSGVPYAAGAYTVSLLPKWWNATASCSLQLMVLPASTPAFLSTIPAGPVFTATYTAPATGIPALADMTQGPNNGGMTVVGKKAAAVILPLLFVLLLGLAYLKISRAKGAAKRSAWSEKLAFCVDWVNRSKSESGTFLGTCGMRFWSAVWMVSASGMGAGEVAGVPGVLGVGNKLDMLERVDESSDSSSMDLGRGINLPCTERSGYGGCASVFLVFLGARSELREE</sequence>
<accession>A0AAD6S788</accession>
<evidence type="ECO:0000313" key="4">
    <source>
        <dbReference type="Proteomes" id="UP001218188"/>
    </source>
</evidence>
<protein>
    <submittedName>
        <fullName evidence="3">Uncharacterized protein</fullName>
    </submittedName>
</protein>
<keyword evidence="2" id="KW-0812">Transmembrane</keyword>
<feature type="region of interest" description="Disordered" evidence="1">
    <location>
        <begin position="1"/>
        <end position="20"/>
    </location>
</feature>
<comment type="caution">
    <text evidence="3">The sequence shown here is derived from an EMBL/GenBank/DDBJ whole genome shotgun (WGS) entry which is preliminary data.</text>
</comment>
<evidence type="ECO:0000256" key="2">
    <source>
        <dbReference type="SAM" id="Phobius"/>
    </source>
</evidence>
<gene>
    <name evidence="3" type="ORF">C8F04DRAFT_1272509</name>
</gene>
<reference evidence="3" key="1">
    <citation type="submission" date="2023-03" db="EMBL/GenBank/DDBJ databases">
        <title>Massive genome expansion in bonnet fungi (Mycena s.s.) driven by repeated elements and novel gene families across ecological guilds.</title>
        <authorList>
            <consortium name="Lawrence Berkeley National Laboratory"/>
            <person name="Harder C.B."/>
            <person name="Miyauchi S."/>
            <person name="Viragh M."/>
            <person name="Kuo A."/>
            <person name="Thoen E."/>
            <person name="Andreopoulos B."/>
            <person name="Lu D."/>
            <person name="Skrede I."/>
            <person name="Drula E."/>
            <person name="Henrissat B."/>
            <person name="Morin E."/>
            <person name="Kohler A."/>
            <person name="Barry K."/>
            <person name="LaButti K."/>
            <person name="Morin E."/>
            <person name="Salamov A."/>
            <person name="Lipzen A."/>
            <person name="Mereny Z."/>
            <person name="Hegedus B."/>
            <person name="Baldrian P."/>
            <person name="Stursova M."/>
            <person name="Weitz H."/>
            <person name="Taylor A."/>
            <person name="Grigoriev I.V."/>
            <person name="Nagy L.G."/>
            <person name="Martin F."/>
            <person name="Kauserud H."/>
        </authorList>
    </citation>
    <scope>NUCLEOTIDE SEQUENCE</scope>
    <source>
        <strain evidence="3">CBHHK200</strain>
    </source>
</reference>
<evidence type="ECO:0000313" key="3">
    <source>
        <dbReference type="EMBL" id="KAJ7022504.1"/>
    </source>
</evidence>
<dbReference type="Proteomes" id="UP001218188">
    <property type="component" value="Unassembled WGS sequence"/>
</dbReference>
<proteinExistence type="predicted"/>
<feature type="transmembrane region" description="Helical" evidence="2">
    <location>
        <begin position="125"/>
        <end position="145"/>
    </location>
</feature>
<name>A0AAD6S788_9AGAR</name>
<organism evidence="3 4">
    <name type="scientific">Mycena alexandri</name>
    <dbReference type="NCBI Taxonomy" id="1745969"/>
    <lineage>
        <taxon>Eukaryota</taxon>
        <taxon>Fungi</taxon>
        <taxon>Dikarya</taxon>
        <taxon>Basidiomycota</taxon>
        <taxon>Agaricomycotina</taxon>
        <taxon>Agaricomycetes</taxon>
        <taxon>Agaricomycetidae</taxon>
        <taxon>Agaricales</taxon>
        <taxon>Marasmiineae</taxon>
        <taxon>Mycenaceae</taxon>
        <taxon>Mycena</taxon>
    </lineage>
</organism>
<dbReference type="AlphaFoldDB" id="A0AAD6S788"/>
<keyword evidence="2" id="KW-1133">Transmembrane helix</keyword>